<evidence type="ECO:0000256" key="1">
    <source>
        <dbReference type="SAM" id="MobiDB-lite"/>
    </source>
</evidence>
<protein>
    <recommendedName>
        <fullName evidence="4">SWIM-type domain-containing protein</fullName>
    </recommendedName>
</protein>
<evidence type="ECO:0000313" key="3">
    <source>
        <dbReference type="Proteomes" id="UP000276133"/>
    </source>
</evidence>
<dbReference type="AlphaFoldDB" id="A0A3M7RLQ5"/>
<dbReference type="Proteomes" id="UP000276133">
    <property type="component" value="Unassembled WGS sequence"/>
</dbReference>
<gene>
    <name evidence="2" type="ORF">BpHYR1_051886</name>
</gene>
<feature type="region of interest" description="Disordered" evidence="1">
    <location>
        <begin position="1"/>
        <end position="22"/>
    </location>
</feature>
<organism evidence="2 3">
    <name type="scientific">Brachionus plicatilis</name>
    <name type="common">Marine rotifer</name>
    <name type="synonym">Brachionus muelleri</name>
    <dbReference type="NCBI Taxonomy" id="10195"/>
    <lineage>
        <taxon>Eukaryota</taxon>
        <taxon>Metazoa</taxon>
        <taxon>Spiralia</taxon>
        <taxon>Gnathifera</taxon>
        <taxon>Rotifera</taxon>
        <taxon>Eurotatoria</taxon>
        <taxon>Monogononta</taxon>
        <taxon>Pseudotrocha</taxon>
        <taxon>Ploima</taxon>
        <taxon>Brachionidae</taxon>
        <taxon>Brachionus</taxon>
    </lineage>
</organism>
<evidence type="ECO:0008006" key="4">
    <source>
        <dbReference type="Google" id="ProtNLM"/>
    </source>
</evidence>
<accession>A0A3M7RLQ5</accession>
<proteinExistence type="predicted"/>
<dbReference type="EMBL" id="REGN01003114">
    <property type="protein sequence ID" value="RNA24461.1"/>
    <property type="molecule type" value="Genomic_DNA"/>
</dbReference>
<comment type="caution">
    <text evidence="2">The sequence shown here is derived from an EMBL/GenBank/DDBJ whole genome shotgun (WGS) entry which is preliminary data.</text>
</comment>
<sequence length="96" mass="11058">MNPRLENSESEDYTEKSEGIDDMETDNQFSQYYCLAFAKQHLCKHILAVSAQLKLADCVIPLAAKQIPIGQRRGHGRPKNVKRTLIKQNFVVNQYY</sequence>
<keyword evidence="3" id="KW-1185">Reference proteome</keyword>
<evidence type="ECO:0000313" key="2">
    <source>
        <dbReference type="EMBL" id="RNA24461.1"/>
    </source>
</evidence>
<name>A0A3M7RLQ5_BRAPC</name>
<reference evidence="2 3" key="1">
    <citation type="journal article" date="2018" name="Sci. Rep.">
        <title>Genomic signatures of local adaptation to the degree of environmental predictability in rotifers.</title>
        <authorList>
            <person name="Franch-Gras L."/>
            <person name="Hahn C."/>
            <person name="Garcia-Roger E.M."/>
            <person name="Carmona M.J."/>
            <person name="Serra M."/>
            <person name="Gomez A."/>
        </authorList>
    </citation>
    <scope>NUCLEOTIDE SEQUENCE [LARGE SCALE GENOMIC DNA]</scope>
    <source>
        <strain evidence="2">HYR1</strain>
    </source>
</reference>